<dbReference type="Gene3D" id="1.20.120.530">
    <property type="entry name" value="GntR ligand-binding domain-like"/>
    <property type="match status" value="1"/>
</dbReference>
<protein>
    <submittedName>
        <fullName evidence="5">GntR family transcriptional regulator</fullName>
    </submittedName>
</protein>
<evidence type="ECO:0000313" key="5">
    <source>
        <dbReference type="EMBL" id="MFD2263564.1"/>
    </source>
</evidence>
<dbReference type="SUPFAM" id="SSF48008">
    <property type="entry name" value="GntR ligand-binding domain-like"/>
    <property type="match status" value="1"/>
</dbReference>
<evidence type="ECO:0000259" key="4">
    <source>
        <dbReference type="PROSITE" id="PS50949"/>
    </source>
</evidence>
<dbReference type="PROSITE" id="PS50949">
    <property type="entry name" value="HTH_GNTR"/>
    <property type="match status" value="1"/>
</dbReference>
<evidence type="ECO:0000256" key="3">
    <source>
        <dbReference type="ARBA" id="ARBA00023163"/>
    </source>
</evidence>
<dbReference type="Pfam" id="PF07729">
    <property type="entry name" value="FCD"/>
    <property type="match status" value="1"/>
</dbReference>
<evidence type="ECO:0000313" key="6">
    <source>
        <dbReference type="Proteomes" id="UP001597295"/>
    </source>
</evidence>
<keyword evidence="6" id="KW-1185">Reference proteome</keyword>
<dbReference type="Pfam" id="PF00392">
    <property type="entry name" value="GntR"/>
    <property type="match status" value="1"/>
</dbReference>
<gene>
    <name evidence="5" type="ORF">ACFSM5_11745</name>
</gene>
<organism evidence="5 6">
    <name type="scientific">Lacibacterium aquatile</name>
    <dbReference type="NCBI Taxonomy" id="1168082"/>
    <lineage>
        <taxon>Bacteria</taxon>
        <taxon>Pseudomonadati</taxon>
        <taxon>Pseudomonadota</taxon>
        <taxon>Alphaproteobacteria</taxon>
        <taxon>Rhodospirillales</taxon>
        <taxon>Rhodospirillaceae</taxon>
    </lineage>
</organism>
<dbReference type="InterPro" id="IPR036388">
    <property type="entry name" value="WH-like_DNA-bd_sf"/>
</dbReference>
<feature type="domain" description="HTH gntR-type" evidence="4">
    <location>
        <begin position="13"/>
        <end position="80"/>
    </location>
</feature>
<evidence type="ECO:0000256" key="1">
    <source>
        <dbReference type="ARBA" id="ARBA00023015"/>
    </source>
</evidence>
<reference evidence="6" key="1">
    <citation type="journal article" date="2019" name="Int. J. Syst. Evol. Microbiol.">
        <title>The Global Catalogue of Microorganisms (GCM) 10K type strain sequencing project: providing services to taxonomists for standard genome sequencing and annotation.</title>
        <authorList>
            <consortium name="The Broad Institute Genomics Platform"/>
            <consortium name="The Broad Institute Genome Sequencing Center for Infectious Disease"/>
            <person name="Wu L."/>
            <person name="Ma J."/>
        </authorList>
    </citation>
    <scope>NUCLEOTIDE SEQUENCE [LARGE SCALE GENOMIC DNA]</scope>
    <source>
        <strain evidence="6">CGMCC 1.19062</strain>
    </source>
</reference>
<comment type="caution">
    <text evidence="5">The sequence shown here is derived from an EMBL/GenBank/DDBJ whole genome shotgun (WGS) entry which is preliminary data.</text>
</comment>
<dbReference type="EMBL" id="JBHUIP010000012">
    <property type="protein sequence ID" value="MFD2263564.1"/>
    <property type="molecule type" value="Genomic_DNA"/>
</dbReference>
<keyword evidence="1" id="KW-0805">Transcription regulation</keyword>
<dbReference type="SMART" id="SM00895">
    <property type="entry name" value="FCD"/>
    <property type="match status" value="1"/>
</dbReference>
<dbReference type="InterPro" id="IPR000524">
    <property type="entry name" value="Tscrpt_reg_HTH_GntR"/>
</dbReference>
<evidence type="ECO:0000256" key="2">
    <source>
        <dbReference type="ARBA" id="ARBA00023125"/>
    </source>
</evidence>
<dbReference type="Gene3D" id="1.10.10.10">
    <property type="entry name" value="Winged helix-like DNA-binding domain superfamily/Winged helix DNA-binding domain"/>
    <property type="match status" value="1"/>
</dbReference>
<sequence>MSSQIVSLEENVERLSDRAYEAVRHAILTCALPPAAAISEAQLARDFNFGKAPIRAALARLAQDRLVTAQARKGWRVAPVTLRDVRDIFELRELLEAEAARLAAGQVDAAELSRLDKACAISYVPGDADSAERFLATNREFHLAIARRAGNGRLEAALEQLLRESERLLHIGLALRDRTEEICHEHEELIDALVSGDSAGAARIAAAQVREAHAMVRDAILASDHVTDLPIRLERRP</sequence>
<keyword evidence="2" id="KW-0238">DNA-binding</keyword>
<dbReference type="InterPro" id="IPR008920">
    <property type="entry name" value="TF_FadR/GntR_C"/>
</dbReference>
<dbReference type="InterPro" id="IPR011711">
    <property type="entry name" value="GntR_C"/>
</dbReference>
<dbReference type="PANTHER" id="PTHR43537">
    <property type="entry name" value="TRANSCRIPTIONAL REGULATOR, GNTR FAMILY"/>
    <property type="match status" value="1"/>
</dbReference>
<dbReference type="SMART" id="SM00345">
    <property type="entry name" value="HTH_GNTR"/>
    <property type="match status" value="1"/>
</dbReference>
<dbReference type="RefSeq" id="WP_379876584.1">
    <property type="nucleotide sequence ID" value="NZ_JBHUIP010000012.1"/>
</dbReference>
<dbReference type="InterPro" id="IPR036390">
    <property type="entry name" value="WH_DNA-bd_sf"/>
</dbReference>
<name>A0ABW5DUS6_9PROT</name>
<proteinExistence type="predicted"/>
<dbReference type="SUPFAM" id="SSF46785">
    <property type="entry name" value="Winged helix' DNA-binding domain"/>
    <property type="match status" value="1"/>
</dbReference>
<accession>A0ABW5DUS6</accession>
<dbReference type="Proteomes" id="UP001597295">
    <property type="component" value="Unassembled WGS sequence"/>
</dbReference>
<dbReference type="PANTHER" id="PTHR43537:SF5">
    <property type="entry name" value="UXU OPERON TRANSCRIPTIONAL REGULATOR"/>
    <property type="match status" value="1"/>
</dbReference>
<keyword evidence="3" id="KW-0804">Transcription</keyword>